<gene>
    <name evidence="3" type="ORF">PBRA_007843</name>
</gene>
<protein>
    <recommendedName>
        <fullName evidence="5">HEAT repeat domain-containing protein</fullName>
    </recommendedName>
</protein>
<dbReference type="STRING" id="37360.A0A0G4IYF3"/>
<sequence length="500" mass="54599">MAGRLVSRVAEGAGGVDAIRALQASMDDDLARASLRALLKRAVDGREQERLAAVSCLADHVLARLTPDEYMPLVMPVVAYRTGKETAESVRLALLRLVQPVAILGTSSHWTPDVASHLIQSVSDPEPDVVVESLRLLTTQADRRSGRCRVDALLAKRVIADAADRVRHRHSRVRVAAVKCIESWMYIPGAAESIRDLAAFRESNVIPISDFYGTSPARTNTFALLVADGNASVRAAFFAMMARWMTSLPDRYDYEALLTPYLLSALIDASDAIVQRGIDAVDAVGRLYEEDHADDLYDRQRFDGELQQWKPAQPVLAGPIRRRPALGARIVVAAQLPRLLPAILGTRDDAADALTVADGVAVELGDWQEGTRRSALSLLRVLLVYAEAKAAVHAWPILRGLIRAGDGGGEMGADCARLIGHHVRPEAWIADMALYVKAHDEEREQVVRVAEHCLAAVTSLSDLAGHVADVNAILNEVPDDDRSLVWADLQQWLTAEEQQI</sequence>
<feature type="domain" description="Dynein axonemal assembly factor 5 HEAT-repeat" evidence="1">
    <location>
        <begin position="322"/>
        <end position="474"/>
    </location>
</feature>
<dbReference type="InterPro" id="IPR057978">
    <property type="entry name" value="TPR_DAAF5"/>
</dbReference>
<accession>A0A0G4IYF3</accession>
<dbReference type="InterPro" id="IPR016024">
    <property type="entry name" value="ARM-type_fold"/>
</dbReference>
<dbReference type="AlphaFoldDB" id="A0A0G4IYF3"/>
<dbReference type="OrthoDB" id="413572at2759"/>
<feature type="domain" description="Dynein axonemal assembly factor 5 TPR repeats" evidence="2">
    <location>
        <begin position="28"/>
        <end position="186"/>
    </location>
</feature>
<feature type="domain" description="Dynein axonemal assembly factor 5 TPR repeats" evidence="2">
    <location>
        <begin position="226"/>
        <end position="299"/>
    </location>
</feature>
<dbReference type="EMBL" id="CDSF01000097">
    <property type="protein sequence ID" value="CEP00109.1"/>
    <property type="molecule type" value="Genomic_DNA"/>
</dbReference>
<dbReference type="PANTHER" id="PTHR16216">
    <property type="entry name" value="DYNEIN ASSEMBLY FACTOR 5, AXONEMAL"/>
    <property type="match status" value="1"/>
</dbReference>
<dbReference type="SUPFAM" id="SSF48371">
    <property type="entry name" value="ARM repeat"/>
    <property type="match status" value="1"/>
</dbReference>
<organism evidence="3 4">
    <name type="scientific">Plasmodiophora brassicae</name>
    <name type="common">Clubroot disease agent</name>
    <dbReference type="NCBI Taxonomy" id="37360"/>
    <lineage>
        <taxon>Eukaryota</taxon>
        <taxon>Sar</taxon>
        <taxon>Rhizaria</taxon>
        <taxon>Endomyxa</taxon>
        <taxon>Phytomyxea</taxon>
        <taxon>Plasmodiophorida</taxon>
        <taxon>Plasmodiophoridae</taxon>
        <taxon>Plasmodiophora</taxon>
    </lineage>
</organism>
<evidence type="ECO:0000313" key="3">
    <source>
        <dbReference type="EMBL" id="CEP00109.1"/>
    </source>
</evidence>
<dbReference type="InterPro" id="IPR011989">
    <property type="entry name" value="ARM-like"/>
</dbReference>
<reference evidence="3 4" key="1">
    <citation type="submission" date="2015-02" db="EMBL/GenBank/DDBJ databases">
        <authorList>
            <person name="Chooi Y.-H."/>
        </authorList>
    </citation>
    <scope>NUCLEOTIDE SEQUENCE [LARGE SCALE GENOMIC DNA]</scope>
    <source>
        <strain evidence="3">E3</strain>
    </source>
</reference>
<dbReference type="InterPro" id="IPR056497">
    <property type="entry name" value="HEAT_DAAF5"/>
</dbReference>
<evidence type="ECO:0008006" key="5">
    <source>
        <dbReference type="Google" id="ProtNLM"/>
    </source>
</evidence>
<proteinExistence type="predicted"/>
<dbReference type="InterPro" id="IPR052623">
    <property type="entry name" value="DAAF5"/>
</dbReference>
<dbReference type="PANTHER" id="PTHR16216:SF10">
    <property type="entry name" value="RNA POLYMERASE II ASSEMBLY FACTOR RTP1 C-TERMINAL DOMAIN-CONTAINING PROTEIN"/>
    <property type="match status" value="1"/>
</dbReference>
<name>A0A0G4IYF3_PLABS</name>
<dbReference type="Pfam" id="PF24573">
    <property type="entry name" value="HEAT_DAAF5"/>
    <property type="match status" value="1"/>
</dbReference>
<evidence type="ECO:0000313" key="4">
    <source>
        <dbReference type="Proteomes" id="UP000039324"/>
    </source>
</evidence>
<keyword evidence="4" id="KW-1185">Reference proteome</keyword>
<dbReference type="Proteomes" id="UP000039324">
    <property type="component" value="Unassembled WGS sequence"/>
</dbReference>
<evidence type="ECO:0000259" key="2">
    <source>
        <dbReference type="Pfam" id="PF25757"/>
    </source>
</evidence>
<dbReference type="Gene3D" id="1.25.10.10">
    <property type="entry name" value="Leucine-rich Repeat Variant"/>
    <property type="match status" value="1"/>
</dbReference>
<dbReference type="Pfam" id="PF25757">
    <property type="entry name" value="TPR_DNAAF5"/>
    <property type="match status" value="2"/>
</dbReference>
<evidence type="ECO:0000259" key="1">
    <source>
        <dbReference type="Pfam" id="PF24573"/>
    </source>
</evidence>